<keyword evidence="6" id="KW-0119">Carbohydrate metabolism</keyword>
<dbReference type="EC" id="2.7.1.217" evidence="10"/>
<evidence type="ECO:0000256" key="2">
    <source>
        <dbReference type="ARBA" id="ARBA00022679"/>
    </source>
</evidence>
<reference evidence="15 16" key="1">
    <citation type="submission" date="2016-03" db="EMBL/GenBank/DDBJ databases">
        <title>Genome sequence of Variovorax paradoxus KB5.</title>
        <authorList>
            <person name="Jeong H."/>
            <person name="Hong C.E."/>
            <person name="Jo S.H."/>
            <person name="Park J.M."/>
        </authorList>
    </citation>
    <scope>NUCLEOTIDE SEQUENCE [LARGE SCALE GENOMIC DNA]</scope>
    <source>
        <strain evidence="15 16">KB5</strain>
    </source>
</reference>
<name>A0AA91DMB2_VARPD</name>
<dbReference type="InterPro" id="IPR010737">
    <property type="entry name" value="4-carb_acid_sugar_kinase_N"/>
</dbReference>
<dbReference type="NCBIfam" id="NF043035">
    <property type="entry name" value="OxoTetrKin"/>
    <property type="match status" value="1"/>
</dbReference>
<keyword evidence="2" id="KW-0808">Transferase</keyword>
<dbReference type="GO" id="GO:0005524">
    <property type="term" value="F:ATP binding"/>
    <property type="evidence" value="ECO:0007669"/>
    <property type="project" value="UniProtKB-KW"/>
</dbReference>
<evidence type="ECO:0000256" key="3">
    <source>
        <dbReference type="ARBA" id="ARBA00022741"/>
    </source>
</evidence>
<evidence type="ECO:0000256" key="9">
    <source>
        <dbReference type="ARBA" id="ARBA00037335"/>
    </source>
</evidence>
<protein>
    <recommendedName>
        <fullName evidence="11">3-oxo-tetronate kinase</fullName>
        <ecNumber evidence="10">2.7.1.217</ecNumber>
    </recommendedName>
    <alternativeName>
        <fullName evidence="12">3-dehydrotetronate 4-kinase</fullName>
    </alternativeName>
</protein>
<evidence type="ECO:0000256" key="11">
    <source>
        <dbReference type="ARBA" id="ARBA00039461"/>
    </source>
</evidence>
<dbReference type="Pfam" id="PF07005">
    <property type="entry name" value="SBD_N"/>
    <property type="match status" value="1"/>
</dbReference>
<proteinExistence type="inferred from homology"/>
<evidence type="ECO:0000256" key="10">
    <source>
        <dbReference type="ARBA" id="ARBA00039095"/>
    </source>
</evidence>
<dbReference type="EMBL" id="LVHG01000051">
    <property type="protein sequence ID" value="OAK62351.1"/>
    <property type="molecule type" value="Genomic_DNA"/>
</dbReference>
<dbReference type="Proteomes" id="UP000077852">
    <property type="component" value="Unassembled WGS sequence"/>
</dbReference>
<keyword evidence="5" id="KW-0067">ATP-binding</keyword>
<dbReference type="Gene3D" id="3.40.980.20">
    <property type="entry name" value="Four-carbon acid sugar kinase, nucleotide binding domain"/>
    <property type="match status" value="1"/>
</dbReference>
<evidence type="ECO:0000313" key="15">
    <source>
        <dbReference type="EMBL" id="OAK62351.1"/>
    </source>
</evidence>
<evidence type="ECO:0000256" key="8">
    <source>
        <dbReference type="ARBA" id="ARBA00036346"/>
    </source>
</evidence>
<dbReference type="SUPFAM" id="SSF142764">
    <property type="entry name" value="YgbK-like"/>
    <property type="match status" value="1"/>
</dbReference>
<evidence type="ECO:0000256" key="7">
    <source>
        <dbReference type="ARBA" id="ARBA00035898"/>
    </source>
</evidence>
<dbReference type="Pfam" id="PF17042">
    <property type="entry name" value="NBD_C"/>
    <property type="match status" value="1"/>
</dbReference>
<evidence type="ECO:0000256" key="6">
    <source>
        <dbReference type="ARBA" id="ARBA00023277"/>
    </source>
</evidence>
<evidence type="ECO:0000256" key="5">
    <source>
        <dbReference type="ARBA" id="ARBA00022840"/>
    </source>
</evidence>
<comment type="caution">
    <text evidence="15">The sequence shown here is derived from an EMBL/GenBank/DDBJ whole genome shotgun (WGS) entry which is preliminary data.</text>
</comment>
<dbReference type="GO" id="GO:0016301">
    <property type="term" value="F:kinase activity"/>
    <property type="evidence" value="ECO:0007669"/>
    <property type="project" value="UniProtKB-KW"/>
</dbReference>
<evidence type="ECO:0000313" key="16">
    <source>
        <dbReference type="Proteomes" id="UP000077852"/>
    </source>
</evidence>
<evidence type="ECO:0000259" key="13">
    <source>
        <dbReference type="Pfam" id="PF07005"/>
    </source>
</evidence>
<comment type="function">
    <text evidence="9">Catalyzes the ATP-dependent phosphorylation of 3-oxo-tetronate to 3-oxo-tetronate 4-phosphate.</text>
</comment>
<gene>
    <name evidence="15" type="ORF">A3K87_02050</name>
</gene>
<comment type="catalytic activity">
    <reaction evidence="8">
        <text>3-dehydro-D-erythronate + ATP = 3-dehydro-4-O-phospho-D-erythronate + ADP + H(+)</text>
        <dbReference type="Rhea" id="RHEA:52556"/>
        <dbReference type="ChEBI" id="CHEBI:15378"/>
        <dbReference type="ChEBI" id="CHEBI:30616"/>
        <dbReference type="ChEBI" id="CHEBI:57958"/>
        <dbReference type="ChEBI" id="CHEBI:136593"/>
        <dbReference type="ChEBI" id="CHEBI:456216"/>
        <dbReference type="EC" id="2.7.1.217"/>
    </reaction>
</comment>
<accession>A0AA91DMB2</accession>
<sequence>MAKLVLGCIADDFTGATDLANNLVRAGMRVVQAIGVPEAPSAGAERPPLDADVDAVVVALKSRTVAPAEAIAQSLEALRWLQAQGAQQIYFKYCSTFDSTPQGNIGPVTEALMDALNCDFTIATPAFPDNKRTVFKGYLFAGDVLLNESGMQNHPLTPMTDPNLVRVLQAQCKRGVGLIDYAVVARGAAAIDERIAQLKAEGVSIAIVDAVSNDDLVRMGPALAKMPLVTAGSGVAIGLPANFGLAPSSQASALPEAGGKTAVVSGSCSLATNRQVQDFIQRGGAAMAVDPLRIAQGVDVAAEALAWAAPLIDKGPVLVYSTADAGAVKSVQGKLGVEEAGAMVERTIAAIARGLVERGVRQLVVAGGETSGACVQALGISQMQIGPQIDPGVPWCHARSDAAPGGGLHIALKSGNFGSDDFFTKAFAVLE</sequence>
<evidence type="ECO:0000256" key="1">
    <source>
        <dbReference type="ARBA" id="ARBA00005715"/>
    </source>
</evidence>
<keyword evidence="4" id="KW-0418">Kinase</keyword>
<dbReference type="InterPro" id="IPR031475">
    <property type="entry name" value="NBD_C"/>
</dbReference>
<evidence type="ECO:0000259" key="14">
    <source>
        <dbReference type="Pfam" id="PF17042"/>
    </source>
</evidence>
<evidence type="ECO:0000256" key="12">
    <source>
        <dbReference type="ARBA" id="ARBA00041377"/>
    </source>
</evidence>
<dbReference type="Gene3D" id="3.40.50.10840">
    <property type="entry name" value="Putative sugar-binding, N-terminal domain"/>
    <property type="match status" value="1"/>
</dbReference>
<feature type="domain" description="Four-carbon acid sugar kinase nucleotide binding" evidence="14">
    <location>
        <begin position="262"/>
        <end position="423"/>
    </location>
</feature>
<dbReference type="InterPro" id="IPR042213">
    <property type="entry name" value="NBD_C_sf"/>
</dbReference>
<comment type="similarity">
    <text evidence="1">Belongs to the four-carbon acid sugar kinase family.</text>
</comment>
<organism evidence="15 16">
    <name type="scientific">Variovorax paradoxus</name>
    <dbReference type="NCBI Taxonomy" id="34073"/>
    <lineage>
        <taxon>Bacteria</taxon>
        <taxon>Pseudomonadati</taxon>
        <taxon>Pseudomonadota</taxon>
        <taxon>Betaproteobacteria</taxon>
        <taxon>Burkholderiales</taxon>
        <taxon>Comamonadaceae</taxon>
        <taxon>Variovorax</taxon>
    </lineage>
</organism>
<evidence type="ECO:0000256" key="4">
    <source>
        <dbReference type="ARBA" id="ARBA00022777"/>
    </source>
</evidence>
<dbReference type="InterPro" id="IPR050007">
    <property type="entry name" value="OtnK"/>
</dbReference>
<dbReference type="InterPro" id="IPR037051">
    <property type="entry name" value="4-carb_acid_sugar_kinase_N_sf"/>
</dbReference>
<dbReference type="RefSeq" id="WP_081268764.1">
    <property type="nucleotide sequence ID" value="NZ_LVHG01000051.1"/>
</dbReference>
<comment type="catalytic activity">
    <reaction evidence="7">
        <text>3-dehydro-L-erythronate + ATP = 3-dehydro-4-O-phospho-L-erythronate + ADP + H(+)</text>
        <dbReference type="Rhea" id="RHEA:52552"/>
        <dbReference type="ChEBI" id="CHEBI:15378"/>
        <dbReference type="ChEBI" id="CHEBI:30616"/>
        <dbReference type="ChEBI" id="CHEBI:136592"/>
        <dbReference type="ChEBI" id="CHEBI:136670"/>
        <dbReference type="ChEBI" id="CHEBI:456216"/>
        <dbReference type="EC" id="2.7.1.217"/>
    </reaction>
</comment>
<dbReference type="AlphaFoldDB" id="A0AA91DMB2"/>
<keyword evidence="3" id="KW-0547">Nucleotide-binding</keyword>
<feature type="domain" description="Four-carbon acid sugar kinase N-terminal" evidence="13">
    <location>
        <begin position="6"/>
        <end position="238"/>
    </location>
</feature>